<dbReference type="AlphaFoldDB" id="A0A2M4DFJ2"/>
<feature type="signal peptide" evidence="1">
    <location>
        <begin position="1"/>
        <end position="20"/>
    </location>
</feature>
<evidence type="ECO:0000313" key="2">
    <source>
        <dbReference type="EMBL" id="MBW76259.1"/>
    </source>
</evidence>
<protein>
    <submittedName>
        <fullName evidence="2">Putative secreted protein</fullName>
    </submittedName>
</protein>
<reference evidence="2" key="1">
    <citation type="submission" date="2018-01" db="EMBL/GenBank/DDBJ databases">
        <title>An insight into the sialome of Amazonian anophelines.</title>
        <authorList>
            <person name="Ribeiro J.M."/>
            <person name="Scarpassa V."/>
            <person name="Calvo E."/>
        </authorList>
    </citation>
    <scope>NUCLEOTIDE SEQUENCE</scope>
</reference>
<organism evidence="2">
    <name type="scientific">Anopheles darlingi</name>
    <name type="common">Mosquito</name>
    <dbReference type="NCBI Taxonomy" id="43151"/>
    <lineage>
        <taxon>Eukaryota</taxon>
        <taxon>Metazoa</taxon>
        <taxon>Ecdysozoa</taxon>
        <taxon>Arthropoda</taxon>
        <taxon>Hexapoda</taxon>
        <taxon>Insecta</taxon>
        <taxon>Pterygota</taxon>
        <taxon>Neoptera</taxon>
        <taxon>Endopterygota</taxon>
        <taxon>Diptera</taxon>
        <taxon>Nematocera</taxon>
        <taxon>Culicoidea</taxon>
        <taxon>Culicidae</taxon>
        <taxon>Anophelinae</taxon>
        <taxon>Anopheles</taxon>
    </lineage>
</organism>
<proteinExistence type="predicted"/>
<sequence>MVTPVLPLMVSSCWWFFYLAERIVHVLEQNGAEVVLVTDVTIIGMIPIEVNLTQSDELFLRFAALRCEQWPMMAPLPATRHQLVGTVKDDRGEWIDRWWWWWASDSGRRSRRGCKQLLKIL</sequence>
<keyword evidence="1" id="KW-0732">Signal</keyword>
<name>A0A2M4DFJ2_ANODA</name>
<feature type="chain" id="PRO_5014779291" evidence="1">
    <location>
        <begin position="21"/>
        <end position="121"/>
    </location>
</feature>
<dbReference type="EMBL" id="GGFL01012081">
    <property type="protein sequence ID" value="MBW76259.1"/>
    <property type="molecule type" value="Transcribed_RNA"/>
</dbReference>
<evidence type="ECO:0000256" key="1">
    <source>
        <dbReference type="SAM" id="SignalP"/>
    </source>
</evidence>
<accession>A0A2M4DFJ2</accession>